<keyword evidence="3" id="KW-1185">Reference proteome</keyword>
<protein>
    <submittedName>
        <fullName evidence="2">Uncharacterized protein</fullName>
    </submittedName>
</protein>
<evidence type="ECO:0000313" key="3">
    <source>
        <dbReference type="Proteomes" id="UP000734854"/>
    </source>
</evidence>
<accession>A0A8J5LED4</accession>
<feature type="compositionally biased region" description="Basic residues" evidence="1">
    <location>
        <begin position="70"/>
        <end position="84"/>
    </location>
</feature>
<reference evidence="2 3" key="1">
    <citation type="submission" date="2020-08" db="EMBL/GenBank/DDBJ databases">
        <title>Plant Genome Project.</title>
        <authorList>
            <person name="Zhang R.-G."/>
        </authorList>
    </citation>
    <scope>NUCLEOTIDE SEQUENCE [LARGE SCALE GENOMIC DNA]</scope>
    <source>
        <tissue evidence="2">Rhizome</tissue>
    </source>
</reference>
<name>A0A8J5LED4_ZINOF</name>
<feature type="region of interest" description="Disordered" evidence="1">
    <location>
        <begin position="63"/>
        <end position="94"/>
    </location>
</feature>
<gene>
    <name evidence="2" type="ORF">ZIOFF_029346</name>
</gene>
<comment type="caution">
    <text evidence="2">The sequence shown here is derived from an EMBL/GenBank/DDBJ whole genome shotgun (WGS) entry which is preliminary data.</text>
</comment>
<dbReference type="AlphaFoldDB" id="A0A8J5LED4"/>
<dbReference type="EMBL" id="JACMSC010000008">
    <property type="protein sequence ID" value="KAG6511287.1"/>
    <property type="molecule type" value="Genomic_DNA"/>
</dbReference>
<proteinExistence type="predicted"/>
<sequence length="113" mass="12873">MYLEKKLCTEGRKPQFKPETPSSAQFFFMRDKRKDKNANRKEGTVLGVGAGACTRALVLGGREEKEPKHANRRAWKEKKGGRRKEKVEKARLKASPPSEMIAFMAFSGTREEE</sequence>
<organism evidence="2 3">
    <name type="scientific">Zingiber officinale</name>
    <name type="common">Ginger</name>
    <name type="synonym">Amomum zingiber</name>
    <dbReference type="NCBI Taxonomy" id="94328"/>
    <lineage>
        <taxon>Eukaryota</taxon>
        <taxon>Viridiplantae</taxon>
        <taxon>Streptophyta</taxon>
        <taxon>Embryophyta</taxon>
        <taxon>Tracheophyta</taxon>
        <taxon>Spermatophyta</taxon>
        <taxon>Magnoliopsida</taxon>
        <taxon>Liliopsida</taxon>
        <taxon>Zingiberales</taxon>
        <taxon>Zingiberaceae</taxon>
        <taxon>Zingiber</taxon>
    </lineage>
</organism>
<evidence type="ECO:0000313" key="2">
    <source>
        <dbReference type="EMBL" id="KAG6511287.1"/>
    </source>
</evidence>
<dbReference type="Proteomes" id="UP000734854">
    <property type="component" value="Unassembled WGS sequence"/>
</dbReference>
<evidence type="ECO:0000256" key="1">
    <source>
        <dbReference type="SAM" id="MobiDB-lite"/>
    </source>
</evidence>